<keyword evidence="4" id="KW-0106">Calcium</keyword>
<dbReference type="Gene3D" id="3.40.720.10">
    <property type="entry name" value="Alkaline Phosphatase, subunit A"/>
    <property type="match status" value="1"/>
</dbReference>
<evidence type="ECO:0000256" key="3">
    <source>
        <dbReference type="ARBA" id="ARBA00022801"/>
    </source>
</evidence>
<dbReference type="PANTHER" id="PTHR42693:SF53">
    <property type="entry name" value="ENDO-4-O-SULFATASE"/>
    <property type="match status" value="1"/>
</dbReference>
<dbReference type="Pfam" id="PF00884">
    <property type="entry name" value="Sulfatase"/>
    <property type="match status" value="1"/>
</dbReference>
<dbReference type="InterPro" id="IPR016024">
    <property type="entry name" value="ARM-type_fold"/>
</dbReference>
<proteinExistence type="inferred from homology"/>
<evidence type="ECO:0000259" key="5">
    <source>
        <dbReference type="Pfam" id="PF00884"/>
    </source>
</evidence>
<comment type="similarity">
    <text evidence="1">Belongs to the sulfatase family.</text>
</comment>
<name>A0A381ZV79_9ZZZZ</name>
<dbReference type="InterPro" id="IPR017850">
    <property type="entry name" value="Alkaline_phosphatase_core_sf"/>
</dbReference>
<sequence length="601" mass="67560">MKAMFTATLFALVTMAGADEARPNILWIVVEDASPHIGCYGEKTIRTPNLDRLAREGLRFEKAFVTCPVCSPSRSAMVTGMYQTTLGAHNHRSQSDNGKGKGTAAFFDSYKLPVKSIPRLFKDAGYWTCNSATGRPNSKFGKTDYNFIWNRADYDDADWKGRAKSQPFFAQVQLRGGKNRMTKHGTDPAKVTLPPYYPDHPVLRKDWAAYLNSWVQTDLEVDAIFKRLEAEGLADSTVVFFWTDHGVSHARGKQFLYEEGIRVPLIVRFPKKKNAGAVRGDLVTHIDVAASSLALAGIDIPKHVQGVDLFAKDYKPRDMIFSARDRCDETVEIQRCVRTKRFKYIRNFLPHLPHLQHNRYKDSKAIVQTLRELHADGKLNELQSRILTTPRPAEELYDLKIDPHETRNLAADPVHAAKLRKLRGALYEWMVSSRDLGLIPEPILEEMGHRHGNKFHVLKHQDNQMLLRDILSVIDATEPDTLAKALKSNSPAVRYWAATLLGVRGDKAHTKALARLTKDASSGVRVADALALCRLGDAHQTKLLADEIANENLLTGMYAIRALELTGRLAKPHAEAIHAARQRPYEFTRRIATRLTGTLSD</sequence>
<dbReference type="AlphaFoldDB" id="A0A381ZV79"/>
<organism evidence="6">
    <name type="scientific">marine metagenome</name>
    <dbReference type="NCBI Taxonomy" id="408172"/>
    <lineage>
        <taxon>unclassified sequences</taxon>
        <taxon>metagenomes</taxon>
        <taxon>ecological metagenomes</taxon>
    </lineage>
</organism>
<dbReference type="InterPro" id="IPR050738">
    <property type="entry name" value="Sulfatase"/>
</dbReference>
<dbReference type="InterPro" id="IPR011989">
    <property type="entry name" value="ARM-like"/>
</dbReference>
<dbReference type="CDD" id="cd16027">
    <property type="entry name" value="SGSH"/>
    <property type="match status" value="1"/>
</dbReference>
<feature type="domain" description="Sulfatase N-terminal" evidence="5">
    <location>
        <begin position="23"/>
        <end position="298"/>
    </location>
</feature>
<dbReference type="SUPFAM" id="SSF48371">
    <property type="entry name" value="ARM repeat"/>
    <property type="match status" value="1"/>
</dbReference>
<dbReference type="Gene3D" id="1.25.10.10">
    <property type="entry name" value="Leucine-rich Repeat Variant"/>
    <property type="match status" value="1"/>
</dbReference>
<evidence type="ECO:0000256" key="4">
    <source>
        <dbReference type="ARBA" id="ARBA00022837"/>
    </source>
</evidence>
<evidence type="ECO:0000256" key="2">
    <source>
        <dbReference type="ARBA" id="ARBA00022723"/>
    </source>
</evidence>
<keyword evidence="3" id="KW-0378">Hydrolase</keyword>
<dbReference type="GO" id="GO:0046872">
    <property type="term" value="F:metal ion binding"/>
    <property type="evidence" value="ECO:0007669"/>
    <property type="project" value="UniProtKB-KW"/>
</dbReference>
<evidence type="ECO:0000256" key="1">
    <source>
        <dbReference type="ARBA" id="ARBA00008779"/>
    </source>
</evidence>
<dbReference type="GO" id="GO:0004065">
    <property type="term" value="F:arylsulfatase activity"/>
    <property type="evidence" value="ECO:0007669"/>
    <property type="project" value="TreeGrafter"/>
</dbReference>
<gene>
    <name evidence="6" type="ORF">METZ01_LOCUS145923</name>
</gene>
<dbReference type="InterPro" id="IPR000917">
    <property type="entry name" value="Sulfatase_N"/>
</dbReference>
<evidence type="ECO:0000313" key="6">
    <source>
        <dbReference type="EMBL" id="SVA93069.1"/>
    </source>
</evidence>
<dbReference type="SUPFAM" id="SSF53649">
    <property type="entry name" value="Alkaline phosphatase-like"/>
    <property type="match status" value="1"/>
</dbReference>
<reference evidence="6" key="1">
    <citation type="submission" date="2018-05" db="EMBL/GenBank/DDBJ databases">
        <authorList>
            <person name="Lanie J.A."/>
            <person name="Ng W.-L."/>
            <person name="Kazmierczak K.M."/>
            <person name="Andrzejewski T.M."/>
            <person name="Davidsen T.M."/>
            <person name="Wayne K.J."/>
            <person name="Tettelin H."/>
            <person name="Glass J.I."/>
            <person name="Rusch D."/>
            <person name="Podicherti R."/>
            <person name="Tsui H.-C.T."/>
            <person name="Winkler M.E."/>
        </authorList>
    </citation>
    <scope>NUCLEOTIDE SEQUENCE</scope>
</reference>
<dbReference type="PANTHER" id="PTHR42693">
    <property type="entry name" value="ARYLSULFATASE FAMILY MEMBER"/>
    <property type="match status" value="1"/>
</dbReference>
<accession>A0A381ZV79</accession>
<keyword evidence="2" id="KW-0479">Metal-binding</keyword>
<dbReference type="PROSITE" id="PS00523">
    <property type="entry name" value="SULFATASE_1"/>
    <property type="match status" value="1"/>
</dbReference>
<dbReference type="EMBL" id="UINC01022768">
    <property type="protein sequence ID" value="SVA93069.1"/>
    <property type="molecule type" value="Genomic_DNA"/>
</dbReference>
<dbReference type="InterPro" id="IPR024607">
    <property type="entry name" value="Sulfatase_CS"/>
</dbReference>
<dbReference type="Pfam" id="PF13646">
    <property type="entry name" value="HEAT_2"/>
    <property type="match status" value="1"/>
</dbReference>
<protein>
    <recommendedName>
        <fullName evidence="5">Sulfatase N-terminal domain-containing protein</fullName>
    </recommendedName>
</protein>